<accession>A0A0B4Q699</accession>
<dbReference type="Proteomes" id="UP000124452">
    <property type="component" value="Segment"/>
</dbReference>
<feature type="region of interest" description="Disordered" evidence="1">
    <location>
        <begin position="252"/>
        <end position="276"/>
    </location>
</feature>
<dbReference type="RefSeq" id="YP_009118392.1">
    <property type="nucleotide sequence ID" value="NC_026421.1"/>
</dbReference>
<dbReference type="GeneID" id="23104139"/>
<name>A0A0B4Q699_9GAMA</name>
<feature type="compositionally biased region" description="Acidic residues" evidence="1">
    <location>
        <begin position="255"/>
        <end position="268"/>
    </location>
</feature>
<gene>
    <name evidence="2" type="primary">E2</name>
</gene>
<dbReference type="OrthoDB" id="25508at10239"/>
<reference evidence="2 3" key="1">
    <citation type="journal article" date="2015" name="Genome Announc.">
        <title>Genome sequences of equid herpesviruses 2 and 5.</title>
        <authorList>
            <person name="Wilkie G.S."/>
            <person name="Kerr K."/>
            <person name="Stewart J.P."/>
            <person name="Studdert M.J."/>
            <person name="Davison A.J."/>
        </authorList>
    </citation>
    <scope>NUCLEOTIDE SEQUENCE [LARGE SCALE GENOMIC DNA]</scope>
    <source>
        <strain evidence="2">2-141/67</strain>
    </source>
</reference>
<dbReference type="EMBL" id="KM924295">
    <property type="protein sequence ID" value="AIU39529.1"/>
    <property type="molecule type" value="Genomic_DNA"/>
</dbReference>
<dbReference type="KEGG" id="vg:23104139"/>
<protein>
    <submittedName>
        <fullName evidence="2">Protein E2</fullName>
    </submittedName>
</protein>
<proteinExistence type="predicted"/>
<dbReference type="SUPFAM" id="SSF48726">
    <property type="entry name" value="Immunoglobulin"/>
    <property type="match status" value="1"/>
</dbReference>
<evidence type="ECO:0000313" key="3">
    <source>
        <dbReference type="Proteomes" id="UP000124452"/>
    </source>
</evidence>
<keyword evidence="3" id="KW-1185">Reference proteome</keyword>
<evidence type="ECO:0000256" key="1">
    <source>
        <dbReference type="SAM" id="MobiDB-lite"/>
    </source>
</evidence>
<dbReference type="InterPro" id="IPR036179">
    <property type="entry name" value="Ig-like_dom_sf"/>
</dbReference>
<sequence length="276" mass="30653">MIFMVVLASLMVKMALGSIQAWMPESYTGQEGKPLSIKCYFARADCTKEISMKLYKTIPLSVFLGTSRHPFNGPVFINKTCDSGTGVFSTDFLYPSDAGRYACVVTQDYDPKEEKACADYHTAFTKVIVTKDPPPQPTPPQFSVRAVKKKYTVYTDITLHVDCQFSGAIEGSKMSATLLKQNSEGKYEETTPATTTMTTLNLSPIIDGTGQAKWCSKGCTKLDTGNYKCEITMEPPEGDKVTVSDTFEVKVVGETGEDADEEDYVYDDEEKRKKRR</sequence>
<evidence type="ECO:0000313" key="2">
    <source>
        <dbReference type="EMBL" id="AIU39529.1"/>
    </source>
</evidence>
<organism evidence="2 3">
    <name type="scientific">Equid gammaherpesvirus 5</name>
    <dbReference type="NCBI Taxonomy" id="10371"/>
    <lineage>
        <taxon>Viruses</taxon>
        <taxon>Duplodnaviria</taxon>
        <taxon>Heunggongvirae</taxon>
        <taxon>Peploviricota</taxon>
        <taxon>Herviviricetes</taxon>
        <taxon>Herpesvirales</taxon>
        <taxon>Orthoherpesviridae</taxon>
        <taxon>Gammaherpesvirinae</taxon>
        <taxon>Percavirus</taxon>
        <taxon>Percavirus equidgamma5</taxon>
    </lineage>
</organism>